<organism evidence="1 2">
    <name type="scientific">Desulfovibrio piger ATCC 29098</name>
    <dbReference type="NCBI Taxonomy" id="411464"/>
    <lineage>
        <taxon>Bacteria</taxon>
        <taxon>Pseudomonadati</taxon>
        <taxon>Thermodesulfobacteriota</taxon>
        <taxon>Desulfovibrionia</taxon>
        <taxon>Desulfovibrionales</taxon>
        <taxon>Desulfovibrionaceae</taxon>
        <taxon>Desulfovibrio</taxon>
    </lineage>
</organism>
<gene>
    <name evidence="1" type="ORF">DESPIG_01693</name>
</gene>
<comment type="caution">
    <text evidence="1">The sequence shown here is derived from an EMBL/GenBank/DDBJ whole genome shotgun (WGS) entry which is preliminary data.</text>
</comment>
<dbReference type="EMBL" id="ABXU01000049">
    <property type="protein sequence ID" value="EEB33426.1"/>
    <property type="molecule type" value="Genomic_DNA"/>
</dbReference>
<protein>
    <submittedName>
        <fullName evidence="1">Uncharacterized protein</fullName>
    </submittedName>
</protein>
<evidence type="ECO:0000313" key="1">
    <source>
        <dbReference type="EMBL" id="EEB33426.1"/>
    </source>
</evidence>
<reference evidence="1 2" key="2">
    <citation type="submission" date="2008-10" db="EMBL/GenBank/DDBJ databases">
        <authorList>
            <person name="Fulton L."/>
            <person name="Clifton S."/>
            <person name="Fulton B."/>
            <person name="Xu J."/>
            <person name="Minx P."/>
            <person name="Pepin K.H."/>
            <person name="Johnson M."/>
            <person name="Bhonagiri V."/>
            <person name="Nash W.E."/>
            <person name="Mardis E.R."/>
            <person name="Wilson R.K."/>
        </authorList>
    </citation>
    <scope>NUCLEOTIDE SEQUENCE [LARGE SCALE GENOMIC DNA]</scope>
    <source>
        <strain evidence="1 2">ATCC 29098</strain>
    </source>
</reference>
<dbReference type="AlphaFoldDB" id="B6WUD5"/>
<name>B6WUD5_9BACT</name>
<dbReference type="Proteomes" id="UP000003676">
    <property type="component" value="Unassembled WGS sequence"/>
</dbReference>
<proteinExistence type="predicted"/>
<feature type="non-terminal residue" evidence="1">
    <location>
        <position position="1"/>
    </location>
</feature>
<dbReference type="HOGENOM" id="CLU_3036792_0_0_7"/>
<accession>B6WUD5</accession>
<sequence length="55" mass="5971">TPQPRKNFYPGADVGPRRCLTGQAAPLWRTRKTMTGRLVRGGLSLFCALGKGRGV</sequence>
<reference evidence="1 2" key="1">
    <citation type="submission" date="2008-10" db="EMBL/GenBank/DDBJ databases">
        <title>Draft genome sequence of Desulvovibrio piger (ATCC 29098).</title>
        <authorList>
            <person name="Sudarsanam P."/>
            <person name="Ley R."/>
            <person name="Guruge J."/>
            <person name="Turnbaugh P.J."/>
            <person name="Mahowald M."/>
            <person name="Liep D."/>
            <person name="Gordon J."/>
        </authorList>
    </citation>
    <scope>NUCLEOTIDE SEQUENCE [LARGE SCALE GENOMIC DNA]</scope>
    <source>
        <strain evidence="1 2">ATCC 29098</strain>
    </source>
</reference>
<evidence type="ECO:0000313" key="2">
    <source>
        <dbReference type="Proteomes" id="UP000003676"/>
    </source>
</evidence>